<dbReference type="SMART" id="SM00651">
    <property type="entry name" value="Sm"/>
    <property type="match status" value="1"/>
</dbReference>
<dbReference type="FunFam" id="2.30.30.100:FF:000027">
    <property type="entry name" value="U6 snRNA-associated Sm-like protein LSm8"/>
    <property type="match status" value="1"/>
</dbReference>
<dbReference type="Gene3D" id="2.30.30.100">
    <property type="match status" value="1"/>
</dbReference>
<name>G8YRZ8_PICSO</name>
<dbReference type="InterPro" id="IPR001163">
    <property type="entry name" value="Sm_dom_euk/arc"/>
</dbReference>
<gene>
    <name evidence="11" type="primary">Piso0_000956</name>
    <name evidence="9" type="synonym">LSM8</name>
    <name evidence="11" type="ORF">GNLVRS01_PISO0C07724g</name>
    <name evidence="12" type="ORF">GNLVRS01_PISO0D07791g</name>
</gene>
<evidence type="ECO:0000256" key="8">
    <source>
        <dbReference type="ARBA" id="ARBA00023274"/>
    </source>
</evidence>
<evidence type="ECO:0000256" key="1">
    <source>
        <dbReference type="ARBA" id="ARBA00004123"/>
    </source>
</evidence>
<evidence type="ECO:0000313" key="13">
    <source>
        <dbReference type="Proteomes" id="UP000005222"/>
    </source>
</evidence>
<dbReference type="InterPro" id="IPR047575">
    <property type="entry name" value="Sm"/>
</dbReference>
<dbReference type="EMBL" id="FO082056">
    <property type="protein sequence ID" value="CCE78921.1"/>
    <property type="molecule type" value="Genomic_DNA"/>
</dbReference>
<proteinExistence type="inferred from homology"/>
<dbReference type="OMA" id="AACDQTT"/>
<dbReference type="GO" id="GO:0000398">
    <property type="term" value="P:mRNA splicing, via spliceosome"/>
    <property type="evidence" value="ECO:0007669"/>
    <property type="project" value="UniProtKB-UniRule"/>
</dbReference>
<dbReference type="GO" id="GO:0005688">
    <property type="term" value="C:U6 snRNP"/>
    <property type="evidence" value="ECO:0007669"/>
    <property type="project" value="UniProtKB-UniRule"/>
</dbReference>
<evidence type="ECO:0000313" key="11">
    <source>
        <dbReference type="EMBL" id="CCE78335.1"/>
    </source>
</evidence>
<comment type="subcellular location">
    <subcellularLocation>
        <location evidence="1 9">Nucleus</location>
    </subcellularLocation>
</comment>
<evidence type="ECO:0000256" key="2">
    <source>
        <dbReference type="ARBA" id="ARBA00006850"/>
    </source>
</evidence>
<dbReference type="SUPFAM" id="SSF50182">
    <property type="entry name" value="Sm-like ribonucleoproteins"/>
    <property type="match status" value="1"/>
</dbReference>
<evidence type="ECO:0000256" key="6">
    <source>
        <dbReference type="ARBA" id="ARBA00023187"/>
    </source>
</evidence>
<evidence type="ECO:0000313" key="12">
    <source>
        <dbReference type="EMBL" id="CCE78921.1"/>
    </source>
</evidence>
<keyword evidence="4 9" id="KW-0747">Spliceosome</keyword>
<dbReference type="CDD" id="cd01727">
    <property type="entry name" value="LSm8"/>
    <property type="match status" value="1"/>
</dbReference>
<dbReference type="EMBL" id="FO082057">
    <property type="protein sequence ID" value="CCE78335.1"/>
    <property type="molecule type" value="Genomic_DNA"/>
</dbReference>
<dbReference type="InterPro" id="IPR010920">
    <property type="entry name" value="LSM_dom_sf"/>
</dbReference>
<evidence type="ECO:0000256" key="5">
    <source>
        <dbReference type="ARBA" id="ARBA00022884"/>
    </source>
</evidence>
<dbReference type="Proteomes" id="UP000005222">
    <property type="component" value="Chromosome C"/>
</dbReference>
<keyword evidence="5 9" id="KW-0694">RNA-binding</keyword>
<evidence type="ECO:0000256" key="3">
    <source>
        <dbReference type="ARBA" id="ARBA00022664"/>
    </source>
</evidence>
<keyword evidence="3 9" id="KW-0507">mRNA processing</keyword>
<dbReference type="InterPro" id="IPR044642">
    <property type="entry name" value="PTHR15588"/>
</dbReference>
<dbReference type="OrthoDB" id="422364at2759"/>
<reference evidence="13" key="2">
    <citation type="journal article" date="2012" name="G3 (Bethesda)">
        <title>Pichia sorbitophila, an interspecies yeast hybrid reveals early steps of genome resolution following polyploidization.</title>
        <authorList>
            <person name="Leh Louis V."/>
            <person name="Despons L."/>
            <person name="Friedrich A."/>
            <person name="Martin T."/>
            <person name="Durrens P."/>
            <person name="Casaregola S."/>
            <person name="Neuveglise C."/>
            <person name="Fairhead C."/>
            <person name="Marck C."/>
            <person name="Cruz J.A."/>
            <person name="Straub M.L."/>
            <person name="Kugler V."/>
            <person name="Sacerdot C."/>
            <person name="Uzunov Z."/>
            <person name="Thierry A."/>
            <person name="Weiss S."/>
            <person name="Bleykasten C."/>
            <person name="De Montigny J."/>
            <person name="Jacques N."/>
            <person name="Jung P."/>
            <person name="Lemaire M."/>
            <person name="Mallet S."/>
            <person name="Morel G."/>
            <person name="Richard G.F."/>
            <person name="Sarkar A."/>
            <person name="Savel G."/>
            <person name="Schacherer J."/>
            <person name="Seret M.L."/>
            <person name="Talla E."/>
            <person name="Samson G."/>
            <person name="Jubin C."/>
            <person name="Poulain J."/>
            <person name="Vacherie B."/>
            <person name="Barbe V."/>
            <person name="Pelletier E."/>
            <person name="Sherman D.J."/>
            <person name="Westhof E."/>
            <person name="Weissenbach J."/>
            <person name="Baret P.V."/>
            <person name="Wincker P."/>
            <person name="Gaillardin C."/>
            <person name="Dujon B."/>
            <person name="Souciet J.L."/>
        </authorList>
    </citation>
    <scope>NUCLEOTIDE SEQUENCE [LARGE SCALE GENOMIC DNA]</scope>
    <source>
        <strain evidence="13">ATCC MYA-4447 / BCRC 22081 / CBS 7064 / NBRC 10061 / NRRL Y-12695</strain>
    </source>
</reference>
<dbReference type="PROSITE" id="PS52002">
    <property type="entry name" value="SM"/>
    <property type="match status" value="1"/>
</dbReference>
<keyword evidence="8 9" id="KW-0687">Ribonucleoprotein</keyword>
<reference evidence="11" key="1">
    <citation type="submission" date="2011-10" db="EMBL/GenBank/DDBJ databases">
        <authorList>
            <person name="Genoscope - CEA"/>
        </authorList>
    </citation>
    <scope>NUCLEOTIDE SEQUENCE</scope>
</reference>
<evidence type="ECO:0000256" key="9">
    <source>
        <dbReference type="RuleBase" id="RU365048"/>
    </source>
</evidence>
<dbReference type="AlphaFoldDB" id="G8YRZ8"/>
<dbReference type="Pfam" id="PF01423">
    <property type="entry name" value="LSM"/>
    <property type="match status" value="1"/>
</dbReference>
<dbReference type="HOGENOM" id="CLU_076902_8_1_1"/>
<keyword evidence="13" id="KW-1185">Reference proteome</keyword>
<dbReference type="GO" id="GO:0003729">
    <property type="term" value="F:mRNA binding"/>
    <property type="evidence" value="ECO:0007669"/>
    <property type="project" value="TreeGrafter"/>
</dbReference>
<dbReference type="GO" id="GO:0046540">
    <property type="term" value="C:U4/U6 x U5 tri-snRNP complex"/>
    <property type="evidence" value="ECO:0007669"/>
    <property type="project" value="UniProtKB-UniRule"/>
</dbReference>
<dbReference type="InterPro" id="IPR034103">
    <property type="entry name" value="Lsm8"/>
</dbReference>
<feature type="domain" description="Sm" evidence="10">
    <location>
        <begin position="1"/>
        <end position="79"/>
    </location>
</feature>
<keyword evidence="7 9" id="KW-0539">Nucleus</keyword>
<dbReference type="PANTHER" id="PTHR15588:SF9">
    <property type="entry name" value="U6 SNRNA-ASSOCIATED SM-LIKE PROTEIN LSM8"/>
    <property type="match status" value="1"/>
</dbReference>
<comment type="subunit">
    <text evidence="9">LSm subunits form a heteromer with a doughnut shape.</text>
</comment>
<evidence type="ECO:0000256" key="4">
    <source>
        <dbReference type="ARBA" id="ARBA00022728"/>
    </source>
</evidence>
<dbReference type="STRING" id="559304.G8YRZ8"/>
<accession>G8YRZ8</accession>
<organism evidence="11 13">
    <name type="scientific">Pichia sorbitophila (strain ATCC MYA-4447 / BCRC 22081 / CBS 7064 / NBRC 10061 / NRRL Y-12695)</name>
    <name type="common">Hybrid yeast</name>
    <dbReference type="NCBI Taxonomy" id="559304"/>
    <lineage>
        <taxon>Eukaryota</taxon>
        <taxon>Fungi</taxon>
        <taxon>Dikarya</taxon>
        <taxon>Ascomycota</taxon>
        <taxon>Saccharomycotina</taxon>
        <taxon>Pichiomycetes</taxon>
        <taxon>Debaryomycetaceae</taxon>
        <taxon>Millerozyma</taxon>
    </lineage>
</organism>
<dbReference type="eggNOG" id="KOG1784">
    <property type="taxonomic scope" value="Eukaryota"/>
</dbReference>
<dbReference type="GO" id="GO:0071011">
    <property type="term" value="C:precatalytic spliceosome"/>
    <property type="evidence" value="ECO:0007669"/>
    <property type="project" value="TreeGrafter"/>
</dbReference>
<comment type="similarity">
    <text evidence="2 9">Belongs to the snRNP Sm proteins family.</text>
</comment>
<comment type="function">
    <text evidence="9">Plays role in pre-mRNA splicing as component of the U4/U6-U5 tri-snRNP complex that is involved in spliceosome assembly, and as component of the precatalytic spliceosome (spliceosome B complex). The heptameric LSM2-8 complex binds specifically to the 3'-terminal U-tract of U6 snRNA.</text>
</comment>
<dbReference type="Proteomes" id="UP000005222">
    <property type="component" value="Chromosome D"/>
</dbReference>
<sequence length="101" mass="11398">MAMSSISTFIDKRVRVITTDARLFEGILEGYDNSTNIILKSCIERIINTSDHEHNQTIELGLYILRGGNVVCIGEIDETEFQKIDWNKLKGEALKGTKNPL</sequence>
<evidence type="ECO:0000259" key="10">
    <source>
        <dbReference type="PROSITE" id="PS52002"/>
    </source>
</evidence>
<dbReference type="PANTHER" id="PTHR15588">
    <property type="entry name" value="LSM1"/>
    <property type="match status" value="1"/>
</dbReference>
<keyword evidence="6 9" id="KW-0508">mRNA splicing</keyword>
<evidence type="ECO:0000256" key="7">
    <source>
        <dbReference type="ARBA" id="ARBA00023242"/>
    </source>
</evidence>
<protein>
    <recommendedName>
        <fullName evidence="9">LSM2-LSM8 complex subunit LSM8</fullName>
    </recommendedName>
</protein>
<dbReference type="InParanoid" id="G8YRZ8"/>